<dbReference type="AlphaFoldDB" id="A0AAV4SGB8"/>
<gene>
    <name evidence="2" type="ORF">CEXT_164541</name>
</gene>
<name>A0AAV4SGB8_CAEEX</name>
<keyword evidence="1" id="KW-1133">Transmembrane helix</keyword>
<comment type="caution">
    <text evidence="2">The sequence shown here is derived from an EMBL/GenBank/DDBJ whole genome shotgun (WGS) entry which is preliminary data.</text>
</comment>
<dbReference type="Proteomes" id="UP001054945">
    <property type="component" value="Unassembled WGS sequence"/>
</dbReference>
<evidence type="ECO:0000313" key="2">
    <source>
        <dbReference type="EMBL" id="GIY33210.1"/>
    </source>
</evidence>
<evidence type="ECO:0000313" key="3">
    <source>
        <dbReference type="Proteomes" id="UP001054945"/>
    </source>
</evidence>
<sequence>MVVNPRGHGVRYFTVICGNLLLPGSFFFSTPEDYS</sequence>
<proteinExistence type="predicted"/>
<keyword evidence="1" id="KW-0812">Transmembrane</keyword>
<feature type="non-terminal residue" evidence="2">
    <location>
        <position position="35"/>
    </location>
</feature>
<keyword evidence="1" id="KW-0472">Membrane</keyword>
<keyword evidence="3" id="KW-1185">Reference proteome</keyword>
<feature type="transmembrane region" description="Helical" evidence="1">
    <location>
        <begin position="12"/>
        <end position="29"/>
    </location>
</feature>
<protein>
    <submittedName>
        <fullName evidence="2">Uncharacterized protein</fullName>
    </submittedName>
</protein>
<organism evidence="2 3">
    <name type="scientific">Caerostris extrusa</name>
    <name type="common">Bark spider</name>
    <name type="synonym">Caerostris bankana</name>
    <dbReference type="NCBI Taxonomy" id="172846"/>
    <lineage>
        <taxon>Eukaryota</taxon>
        <taxon>Metazoa</taxon>
        <taxon>Ecdysozoa</taxon>
        <taxon>Arthropoda</taxon>
        <taxon>Chelicerata</taxon>
        <taxon>Arachnida</taxon>
        <taxon>Araneae</taxon>
        <taxon>Araneomorphae</taxon>
        <taxon>Entelegynae</taxon>
        <taxon>Araneoidea</taxon>
        <taxon>Araneidae</taxon>
        <taxon>Caerostris</taxon>
    </lineage>
</organism>
<dbReference type="EMBL" id="BPLR01009605">
    <property type="protein sequence ID" value="GIY33210.1"/>
    <property type="molecule type" value="Genomic_DNA"/>
</dbReference>
<accession>A0AAV4SGB8</accession>
<reference evidence="2 3" key="1">
    <citation type="submission" date="2021-06" db="EMBL/GenBank/DDBJ databases">
        <title>Caerostris extrusa draft genome.</title>
        <authorList>
            <person name="Kono N."/>
            <person name="Arakawa K."/>
        </authorList>
    </citation>
    <scope>NUCLEOTIDE SEQUENCE [LARGE SCALE GENOMIC DNA]</scope>
</reference>
<evidence type="ECO:0000256" key="1">
    <source>
        <dbReference type="SAM" id="Phobius"/>
    </source>
</evidence>